<feature type="transmembrane region" description="Helical" evidence="12">
    <location>
        <begin position="252"/>
        <end position="272"/>
    </location>
</feature>
<dbReference type="InterPro" id="IPR001694">
    <property type="entry name" value="NADH_UbQ_OxRdtase_su1/FPO"/>
</dbReference>
<evidence type="ECO:0000256" key="4">
    <source>
        <dbReference type="ARBA" id="ARBA00021009"/>
    </source>
</evidence>
<evidence type="ECO:0000256" key="6">
    <source>
        <dbReference type="ARBA" id="ARBA00022692"/>
    </source>
</evidence>
<dbReference type="InterPro" id="IPR018086">
    <property type="entry name" value="NADH_UbQ_OxRdtase_su1_CS"/>
</dbReference>
<dbReference type="AlphaFoldDB" id="A0A343DSD3"/>
<evidence type="ECO:0000256" key="3">
    <source>
        <dbReference type="ARBA" id="ARBA00010535"/>
    </source>
</evidence>
<dbReference type="GeneID" id="37277745"/>
<evidence type="ECO:0000313" key="13">
    <source>
        <dbReference type="EMBL" id="ASC43040.1"/>
    </source>
</evidence>
<feature type="transmembrane region" description="Helical" evidence="12">
    <location>
        <begin position="6"/>
        <end position="26"/>
    </location>
</feature>
<keyword evidence="11 13" id="KW-0496">Mitochondrion</keyword>
<dbReference type="RefSeq" id="YP_009477602.1">
    <property type="nucleotide sequence ID" value="NC_037467.1"/>
</dbReference>
<evidence type="ECO:0000256" key="9">
    <source>
        <dbReference type="ARBA" id="ARBA00023136"/>
    </source>
</evidence>
<name>A0A343DSD3_9CRUS</name>
<dbReference type="PROSITE" id="PS00668">
    <property type="entry name" value="COMPLEX1_ND1_2"/>
    <property type="match status" value="1"/>
</dbReference>
<evidence type="ECO:0000256" key="12">
    <source>
        <dbReference type="SAM" id="Phobius"/>
    </source>
</evidence>
<keyword evidence="7 12" id="KW-1133">Transmembrane helix</keyword>
<dbReference type="PROSITE" id="PS00667">
    <property type="entry name" value="COMPLEX1_ND1_1"/>
    <property type="match status" value="1"/>
</dbReference>
<geneLocation type="mitochondrion" evidence="13"/>
<accession>A0A343DSD3</accession>
<feature type="transmembrane region" description="Helical" evidence="12">
    <location>
        <begin position="284"/>
        <end position="305"/>
    </location>
</feature>
<reference evidence="13" key="1">
    <citation type="submission" date="2016-10" db="EMBL/GenBank/DDBJ databases">
        <authorList>
            <person name="Cai Z."/>
        </authorList>
    </citation>
    <scope>NUCLEOTIDE SEQUENCE</scope>
</reference>
<keyword evidence="8 11" id="KW-0830">Ubiquinone</keyword>
<evidence type="ECO:0000256" key="5">
    <source>
        <dbReference type="ARBA" id="ARBA00022448"/>
    </source>
</evidence>
<evidence type="ECO:0000256" key="10">
    <source>
        <dbReference type="RuleBase" id="RU000471"/>
    </source>
</evidence>
<comment type="subcellular location">
    <subcellularLocation>
        <location evidence="10">Mitochondrion inner membrane</location>
        <topology evidence="10">Multi-pass membrane protein</topology>
    </subcellularLocation>
    <subcellularLocation>
        <location evidence="2">Mitochondrion membrane</location>
        <topology evidence="2">Multi-pass membrane protein</topology>
    </subcellularLocation>
</comment>
<comment type="catalytic activity">
    <reaction evidence="11">
        <text>a ubiquinone + NADH + 5 H(+)(in) = a ubiquinol + NAD(+) + 4 H(+)(out)</text>
        <dbReference type="Rhea" id="RHEA:29091"/>
        <dbReference type="Rhea" id="RHEA-COMP:9565"/>
        <dbReference type="Rhea" id="RHEA-COMP:9566"/>
        <dbReference type="ChEBI" id="CHEBI:15378"/>
        <dbReference type="ChEBI" id="CHEBI:16389"/>
        <dbReference type="ChEBI" id="CHEBI:17976"/>
        <dbReference type="ChEBI" id="CHEBI:57540"/>
        <dbReference type="ChEBI" id="CHEBI:57945"/>
        <dbReference type="EC" id="7.1.1.2"/>
    </reaction>
</comment>
<evidence type="ECO:0000256" key="11">
    <source>
        <dbReference type="RuleBase" id="RU000473"/>
    </source>
</evidence>
<keyword evidence="10" id="KW-0520">NAD</keyword>
<comment type="function">
    <text evidence="1">Core subunit of the mitochondrial membrane respiratory chain NADH dehydrogenase (Complex I) that is believed to belong to the minimal assembly required for catalysis. Complex I functions in the transfer of electrons from NADH to the respiratory chain. The immediate electron acceptor for the enzyme is believed to be ubiquinone.</text>
</comment>
<dbReference type="GO" id="GO:0009060">
    <property type="term" value="P:aerobic respiration"/>
    <property type="evidence" value="ECO:0007669"/>
    <property type="project" value="TreeGrafter"/>
</dbReference>
<sequence length="307" mass="34027">MMMVTAVKVVIMLLCVLLNVAFFTLVERKLLGYIQIRKGPNKVGFKGVLQPFSDAVKLFTKELNQLGNSNTGIFIVGPVLSLSIMLSLWLSTPSLWGVMEVELSSVFLLCCLSLGVYPVFMSGWASNSKYSLLGGLRAIAQTISYEVSLALVMLSLLIMVGGLNLSQFYSYGGWLMSLNTPILCMAWLITCLAETGRSPFDLPEGESELVSGFNTEYSSGSFALFFLGEYGSMLFLSYTSSILLLSQGPSDFTTPVKCLILIFMFVWARGTLPRFRYDFLMSLTWKVFLPVSLGYFMLYTGLVLYSI</sequence>
<dbReference type="GO" id="GO:0003954">
    <property type="term" value="F:NADH dehydrogenase activity"/>
    <property type="evidence" value="ECO:0007669"/>
    <property type="project" value="TreeGrafter"/>
</dbReference>
<evidence type="ECO:0000256" key="2">
    <source>
        <dbReference type="ARBA" id="ARBA00004225"/>
    </source>
</evidence>
<feature type="transmembrane region" description="Helical" evidence="12">
    <location>
        <begin position="103"/>
        <end position="126"/>
    </location>
</feature>
<feature type="transmembrane region" description="Helical" evidence="12">
    <location>
        <begin position="147"/>
        <end position="165"/>
    </location>
</feature>
<evidence type="ECO:0000256" key="1">
    <source>
        <dbReference type="ARBA" id="ARBA00003257"/>
    </source>
</evidence>
<reference evidence="13" key="2">
    <citation type="journal article" date="2018" name="Syst. Parasitol.">
        <title>The first complete mitochondrial genome of a parasitic isopod supports Epicaridea Latreille, 1825 as a suborder and reveals the less conservative genome of isopods.</title>
        <authorList>
            <person name="Yu J."/>
            <person name="An J."/>
            <person name="Li Y."/>
            <person name="Boyko C.B."/>
        </authorList>
    </citation>
    <scope>NUCLEOTIDE SEQUENCE</scope>
</reference>
<dbReference type="EC" id="7.1.1.2" evidence="11"/>
<organism evidence="13">
    <name type="scientific">Gyge ovalis</name>
    <dbReference type="NCBI Taxonomy" id="2008693"/>
    <lineage>
        <taxon>Eukaryota</taxon>
        <taxon>Metazoa</taxon>
        <taxon>Ecdysozoa</taxon>
        <taxon>Arthropoda</taxon>
        <taxon>Crustacea</taxon>
        <taxon>Multicrustacea</taxon>
        <taxon>Malacostraca</taxon>
        <taxon>Eumalacostraca</taxon>
        <taxon>Peracarida</taxon>
        <taxon>Isopoda</taxon>
        <taxon>Epicaridea</taxon>
        <taxon>Bopyridoidea</taxon>
        <taxon>Bopyridae</taxon>
        <taxon>Gyge</taxon>
    </lineage>
</organism>
<dbReference type="PANTHER" id="PTHR11432:SF3">
    <property type="entry name" value="NADH-UBIQUINONE OXIDOREDUCTASE CHAIN 1"/>
    <property type="match status" value="1"/>
</dbReference>
<dbReference type="GO" id="GO:0005743">
    <property type="term" value="C:mitochondrial inner membrane"/>
    <property type="evidence" value="ECO:0007669"/>
    <property type="project" value="UniProtKB-SubCell"/>
</dbReference>
<dbReference type="EMBL" id="KY038053">
    <property type="protein sequence ID" value="ASC43040.1"/>
    <property type="molecule type" value="Genomic_DNA"/>
</dbReference>
<keyword evidence="5" id="KW-0813">Transport</keyword>
<keyword evidence="6 10" id="KW-0812">Transmembrane</keyword>
<keyword evidence="9 12" id="KW-0472">Membrane</keyword>
<dbReference type="CTD" id="4535"/>
<dbReference type="HAMAP" id="MF_01350">
    <property type="entry name" value="NDH1_NuoH"/>
    <property type="match status" value="1"/>
</dbReference>
<dbReference type="GO" id="GO:0008137">
    <property type="term" value="F:NADH dehydrogenase (ubiquinone) activity"/>
    <property type="evidence" value="ECO:0007669"/>
    <property type="project" value="UniProtKB-EC"/>
</dbReference>
<gene>
    <name evidence="13" type="primary">ND1</name>
</gene>
<proteinExistence type="inferred from homology"/>
<dbReference type="Pfam" id="PF00146">
    <property type="entry name" value="NADHdh"/>
    <property type="match status" value="1"/>
</dbReference>
<comment type="similarity">
    <text evidence="3 10">Belongs to the complex I subunit 1 family.</text>
</comment>
<evidence type="ECO:0000256" key="8">
    <source>
        <dbReference type="ARBA" id="ARBA00023075"/>
    </source>
</evidence>
<dbReference type="PANTHER" id="PTHR11432">
    <property type="entry name" value="NADH DEHYDROGENASE SUBUNIT 1"/>
    <property type="match status" value="1"/>
</dbReference>
<evidence type="ECO:0000256" key="7">
    <source>
        <dbReference type="ARBA" id="ARBA00022989"/>
    </source>
</evidence>
<protein>
    <recommendedName>
        <fullName evidence="4 11">NADH-ubiquinone oxidoreductase chain 1</fullName>
        <ecNumber evidence="11">7.1.1.2</ecNumber>
    </recommendedName>
</protein>
<feature type="transmembrane region" description="Helical" evidence="12">
    <location>
        <begin position="71"/>
        <end position="91"/>
    </location>
</feature>
<feature type="transmembrane region" description="Helical" evidence="12">
    <location>
        <begin position="222"/>
        <end position="246"/>
    </location>
</feature>